<protein>
    <submittedName>
        <fullName evidence="2">Uncharacterized protein</fullName>
    </submittedName>
</protein>
<organism evidence="2 3">
    <name type="scientific">Vitis vinifera</name>
    <name type="common">Grape</name>
    <dbReference type="NCBI Taxonomy" id="29760"/>
    <lineage>
        <taxon>Eukaryota</taxon>
        <taxon>Viridiplantae</taxon>
        <taxon>Streptophyta</taxon>
        <taxon>Embryophyta</taxon>
        <taxon>Tracheophyta</taxon>
        <taxon>Spermatophyta</taxon>
        <taxon>Magnoliopsida</taxon>
        <taxon>eudicotyledons</taxon>
        <taxon>Gunneridae</taxon>
        <taxon>Pentapetalae</taxon>
        <taxon>rosids</taxon>
        <taxon>Vitales</taxon>
        <taxon>Vitaceae</taxon>
        <taxon>Viteae</taxon>
        <taxon>Vitis</taxon>
    </lineage>
</organism>
<sequence length="345" mass="39629">MYTLNEDVDVQVKMATLSRRLEELEARGANEIKVVNDVPMQIAQCSICQSGEHIVSECPTIPAVREMFMEQANVVGFVKHSNSSPFSNTYNPGWRNHPNLSWKSGQGQFSSNMQLLNLKLHRIKEGNRENVKEQEKEKEVNEDDGPKQDEIVSEEVKRKISSYLHFSKALQSRKVVNNATEIFEVLKQVKVNIPLLDMIKQVPPYAKFLKDLCTMKRGLNINKKAFLTEQVSAIINRSSLDLDASVNLLPYSMYKQLGLGELKPTSITLSLADSHSKCFNKLPEWGNAAHFWEYDLELNIFHLCKRHPNQDEDEQEEACLIDTLIEEHVEGIREEEMEKAYEEFE</sequence>
<dbReference type="Proteomes" id="UP000288805">
    <property type="component" value="Unassembled WGS sequence"/>
</dbReference>
<reference evidence="2 3" key="1">
    <citation type="journal article" date="2018" name="PLoS Genet.">
        <title>Population sequencing reveals clonal diversity and ancestral inbreeding in the grapevine cultivar Chardonnay.</title>
        <authorList>
            <person name="Roach M.J."/>
            <person name="Johnson D.L."/>
            <person name="Bohlmann J."/>
            <person name="van Vuuren H.J."/>
            <person name="Jones S.J."/>
            <person name="Pretorius I.S."/>
            <person name="Schmidt S.A."/>
            <person name="Borneman A.R."/>
        </authorList>
    </citation>
    <scope>NUCLEOTIDE SEQUENCE [LARGE SCALE GENOMIC DNA]</scope>
    <source>
        <strain evidence="3">cv. Chardonnay</strain>
        <tissue evidence="2">Leaf</tissue>
    </source>
</reference>
<evidence type="ECO:0000313" key="2">
    <source>
        <dbReference type="EMBL" id="RVW80021.1"/>
    </source>
</evidence>
<dbReference type="AlphaFoldDB" id="A0A438H6U0"/>
<comment type="caution">
    <text evidence="2">The sequence shown here is derived from an EMBL/GenBank/DDBJ whole genome shotgun (WGS) entry which is preliminary data.</text>
</comment>
<dbReference type="PANTHER" id="PTHR33067:SF32">
    <property type="entry name" value="ASPARTIC PEPTIDASE DDI1-TYPE DOMAIN-CONTAINING PROTEIN"/>
    <property type="match status" value="1"/>
</dbReference>
<evidence type="ECO:0000313" key="3">
    <source>
        <dbReference type="Proteomes" id="UP000288805"/>
    </source>
</evidence>
<name>A0A438H6U0_VITVI</name>
<gene>
    <name evidence="2" type="ORF">CK203_055838</name>
</gene>
<evidence type="ECO:0000256" key="1">
    <source>
        <dbReference type="SAM" id="MobiDB-lite"/>
    </source>
</evidence>
<proteinExistence type="predicted"/>
<dbReference type="PANTHER" id="PTHR33067">
    <property type="entry name" value="RNA-DIRECTED DNA POLYMERASE-RELATED"/>
    <property type="match status" value="1"/>
</dbReference>
<dbReference type="EMBL" id="QGNW01000271">
    <property type="protein sequence ID" value="RVW80021.1"/>
    <property type="molecule type" value="Genomic_DNA"/>
</dbReference>
<accession>A0A438H6U0</accession>
<feature type="region of interest" description="Disordered" evidence="1">
    <location>
        <begin position="126"/>
        <end position="148"/>
    </location>
</feature>